<sequence length="477" mass="51517">MTDAPRFHIEEIRFAERDVALRLPFRFGAATVTACPQVYVRARIRFENGGTAEGCAAEMMVPKWFDKNPALTNEQNFEQLRFALRDARDAYVGEDDAQTAWTHFASNYAALQARAKAKGLQALVASYGPALIDRAVMDALCLHTGTSFATAMSANLCGIDIAGSGLADDLAGFDMPAFLARQSPRTSIAARHTVGLADAIDDSDALPDAPTDGLPTTLAAAVKRYGLTHFKLKLCGNTAQDIDRLQRIARVIDGHAQLVTLDGNEQYADADDFAVFLDRMLSTPVLWKLAQKTVFVEQPIRRDAALERSVSALGKRIPLLVDESDGTLDAFVQARALGYTGVSSKSCKGFYKSVVNAARCAYWNAAEDKPRYFLSGEDLTMQAGIGVQQDLALVGWLGLSHVERNGHHYVNGLAAVPEAEQQALLQLHPGLYETSDGATRLALRDGQLSLSSLATAPGFATGKPGAGISWDAMRSVY</sequence>
<gene>
    <name evidence="2" type="ORF">GFK26_17845</name>
</gene>
<proteinExistence type="predicted"/>
<dbReference type="Pfam" id="PF13378">
    <property type="entry name" value="MR_MLE_C"/>
    <property type="match status" value="1"/>
</dbReference>
<reference evidence="2 3" key="1">
    <citation type="submission" date="2019-10" db="EMBL/GenBank/DDBJ databases">
        <title>Complete genome sequence of Variovorax paradoxus 5C-2.</title>
        <authorList>
            <person name="Gogoleva N.E."/>
            <person name="Balkin A.S."/>
        </authorList>
    </citation>
    <scope>NUCLEOTIDE SEQUENCE [LARGE SCALE GENOMIC DNA]</scope>
    <source>
        <strain evidence="2 3">5C-2</strain>
    </source>
</reference>
<dbReference type="Proteomes" id="UP000326780">
    <property type="component" value="Chromosome"/>
</dbReference>
<evidence type="ECO:0000313" key="2">
    <source>
        <dbReference type="EMBL" id="QFZ84495.1"/>
    </source>
</evidence>
<dbReference type="InterPro" id="IPR029065">
    <property type="entry name" value="Enolase_C-like"/>
</dbReference>
<evidence type="ECO:0000259" key="1">
    <source>
        <dbReference type="Pfam" id="PF13378"/>
    </source>
</evidence>
<dbReference type="SUPFAM" id="SSF51604">
    <property type="entry name" value="Enolase C-terminal domain-like"/>
    <property type="match status" value="1"/>
</dbReference>
<name>A0A5Q0M7N3_VARPD</name>
<dbReference type="AlphaFoldDB" id="A0A5Q0M7N3"/>
<organism evidence="2 3">
    <name type="scientific">Variovorax paradoxus</name>
    <dbReference type="NCBI Taxonomy" id="34073"/>
    <lineage>
        <taxon>Bacteria</taxon>
        <taxon>Pseudomonadati</taxon>
        <taxon>Pseudomonadota</taxon>
        <taxon>Betaproteobacteria</taxon>
        <taxon>Burkholderiales</taxon>
        <taxon>Comamonadaceae</taxon>
        <taxon>Variovorax</taxon>
    </lineage>
</organism>
<dbReference type="InterPro" id="IPR036849">
    <property type="entry name" value="Enolase-like_C_sf"/>
</dbReference>
<protein>
    <recommendedName>
        <fullName evidence="1">Enolase C-terminal domain-containing protein</fullName>
    </recommendedName>
</protein>
<accession>A0A5Q0M7N3</accession>
<dbReference type="EMBL" id="CP045644">
    <property type="protein sequence ID" value="QFZ84495.1"/>
    <property type="molecule type" value="Genomic_DNA"/>
</dbReference>
<feature type="domain" description="Enolase C-terminal" evidence="1">
    <location>
        <begin position="219"/>
        <end position="343"/>
    </location>
</feature>
<dbReference type="Gene3D" id="3.20.20.120">
    <property type="entry name" value="Enolase-like C-terminal domain"/>
    <property type="match status" value="1"/>
</dbReference>
<evidence type="ECO:0000313" key="3">
    <source>
        <dbReference type="Proteomes" id="UP000326780"/>
    </source>
</evidence>
<dbReference type="RefSeq" id="WP_153283117.1">
    <property type="nucleotide sequence ID" value="NZ_CP045644.1"/>
</dbReference>